<dbReference type="RefSeq" id="WP_109281748.1">
    <property type="nucleotide sequence ID" value="NZ_JBFAUK010000032.1"/>
</dbReference>
<proteinExistence type="predicted"/>
<gene>
    <name evidence="2" type="ORF">AB0L16_29120</name>
</gene>
<organism evidence="2 3">
    <name type="scientific">Streptomyces orinoci</name>
    <name type="common">Streptoverticillium orinoci</name>
    <dbReference type="NCBI Taxonomy" id="67339"/>
    <lineage>
        <taxon>Bacteria</taxon>
        <taxon>Bacillati</taxon>
        <taxon>Actinomycetota</taxon>
        <taxon>Actinomycetes</taxon>
        <taxon>Kitasatosporales</taxon>
        <taxon>Streptomycetaceae</taxon>
        <taxon>Streptomyces</taxon>
    </lineage>
</organism>
<comment type="caution">
    <text evidence="2">The sequence shown here is derived from an EMBL/GenBank/DDBJ whole genome shotgun (WGS) entry which is preliminary data.</text>
</comment>
<evidence type="ECO:0000256" key="1">
    <source>
        <dbReference type="SAM" id="SignalP"/>
    </source>
</evidence>
<accession>A0ABV3K5M5</accession>
<evidence type="ECO:0008006" key="4">
    <source>
        <dbReference type="Google" id="ProtNLM"/>
    </source>
</evidence>
<feature type="signal peptide" evidence="1">
    <location>
        <begin position="1"/>
        <end position="27"/>
    </location>
</feature>
<evidence type="ECO:0000313" key="2">
    <source>
        <dbReference type="EMBL" id="MEV5510441.1"/>
    </source>
</evidence>
<protein>
    <recommendedName>
        <fullName evidence="4">Secreted protein</fullName>
    </recommendedName>
</protein>
<feature type="chain" id="PRO_5046908295" description="Secreted protein" evidence="1">
    <location>
        <begin position="28"/>
        <end position="95"/>
    </location>
</feature>
<reference evidence="2 3" key="1">
    <citation type="submission" date="2024-06" db="EMBL/GenBank/DDBJ databases">
        <title>The Natural Products Discovery Center: Release of the First 8490 Sequenced Strains for Exploring Actinobacteria Biosynthetic Diversity.</title>
        <authorList>
            <person name="Kalkreuter E."/>
            <person name="Kautsar S.A."/>
            <person name="Yang D."/>
            <person name="Bader C.D."/>
            <person name="Teijaro C.N."/>
            <person name="Fluegel L."/>
            <person name="Davis C.M."/>
            <person name="Simpson J.R."/>
            <person name="Lauterbach L."/>
            <person name="Steele A.D."/>
            <person name="Gui C."/>
            <person name="Meng S."/>
            <person name="Li G."/>
            <person name="Viehrig K."/>
            <person name="Ye F."/>
            <person name="Su P."/>
            <person name="Kiefer A.F."/>
            <person name="Nichols A."/>
            <person name="Cepeda A.J."/>
            <person name="Yan W."/>
            <person name="Fan B."/>
            <person name="Jiang Y."/>
            <person name="Adhikari A."/>
            <person name="Zheng C.-J."/>
            <person name="Schuster L."/>
            <person name="Cowan T.M."/>
            <person name="Smanski M.J."/>
            <person name="Chevrette M.G."/>
            <person name="De Carvalho L.P.S."/>
            <person name="Shen B."/>
        </authorList>
    </citation>
    <scope>NUCLEOTIDE SEQUENCE [LARGE SCALE GENOMIC DNA]</scope>
    <source>
        <strain evidence="2 3">NPDC052347</strain>
    </source>
</reference>
<name>A0ABV3K5M5_STRON</name>
<keyword evidence="3" id="KW-1185">Reference proteome</keyword>
<dbReference type="Proteomes" id="UP001552594">
    <property type="component" value="Unassembled WGS sequence"/>
</dbReference>
<dbReference type="EMBL" id="JBFAUK010000032">
    <property type="protein sequence ID" value="MEV5510441.1"/>
    <property type="molecule type" value="Genomic_DNA"/>
</dbReference>
<keyword evidence="1" id="KW-0732">Signal</keyword>
<sequence>MRRFATALGALAAAGTLALALPGSAYAATGNLVINGVGHQNPSGCYSTGTLATLIVNQTDATVYVFSDLNCSGDVQQIIQPGISTLAFGSSVLVK</sequence>
<evidence type="ECO:0000313" key="3">
    <source>
        <dbReference type="Proteomes" id="UP001552594"/>
    </source>
</evidence>